<dbReference type="InterPro" id="IPR000488">
    <property type="entry name" value="Death_dom"/>
</dbReference>
<feature type="domain" description="Death" evidence="1">
    <location>
        <begin position="30"/>
        <end position="112"/>
    </location>
</feature>
<dbReference type="PANTHER" id="PTHR15077:SF12">
    <property type="entry name" value="DEATH DOMAIN-CONTAINING PROTEIN"/>
    <property type="match status" value="1"/>
</dbReference>
<evidence type="ECO:0000313" key="3">
    <source>
        <dbReference type="Proteomes" id="UP001209878"/>
    </source>
</evidence>
<name>A0AAD9NTH6_RIDPI</name>
<dbReference type="AlphaFoldDB" id="A0AAD9NTH6"/>
<dbReference type="SUPFAM" id="SSF47986">
    <property type="entry name" value="DEATH domain"/>
    <property type="match status" value="2"/>
</dbReference>
<keyword evidence="3" id="KW-1185">Reference proteome</keyword>
<dbReference type="InterPro" id="IPR011029">
    <property type="entry name" value="DEATH-like_dom_sf"/>
</dbReference>
<feature type="domain" description="Death" evidence="1">
    <location>
        <begin position="118"/>
        <end position="204"/>
    </location>
</feature>
<gene>
    <name evidence="2" type="ORF">NP493_375g00019</name>
</gene>
<dbReference type="PANTHER" id="PTHR15077">
    <property type="entry name" value="FAS-ASSOCIATING DEATH DOMAIN-CONTAINING PROTEIN FADD"/>
    <property type="match status" value="1"/>
</dbReference>
<proteinExistence type="predicted"/>
<dbReference type="InterPro" id="IPR032675">
    <property type="entry name" value="LRR_dom_sf"/>
</dbReference>
<dbReference type="Gene3D" id="1.10.533.10">
    <property type="entry name" value="Death Domain, Fas"/>
    <property type="match status" value="2"/>
</dbReference>
<dbReference type="EMBL" id="JAODUO010000380">
    <property type="protein sequence ID" value="KAK2181795.1"/>
    <property type="molecule type" value="Genomic_DNA"/>
</dbReference>
<evidence type="ECO:0000259" key="1">
    <source>
        <dbReference type="PROSITE" id="PS50017"/>
    </source>
</evidence>
<comment type="caution">
    <text evidence="2">The sequence shown here is derived from an EMBL/GenBank/DDBJ whole genome shotgun (WGS) entry which is preliminary data.</text>
</comment>
<protein>
    <recommendedName>
        <fullName evidence="1">Death domain-containing protein</fullName>
    </recommendedName>
</protein>
<dbReference type="GO" id="GO:0007165">
    <property type="term" value="P:signal transduction"/>
    <property type="evidence" value="ECO:0007669"/>
    <property type="project" value="InterPro"/>
</dbReference>
<dbReference type="Gene3D" id="3.80.10.10">
    <property type="entry name" value="Ribonuclease Inhibitor"/>
    <property type="match status" value="1"/>
</dbReference>
<dbReference type="Proteomes" id="UP001209878">
    <property type="component" value="Unassembled WGS sequence"/>
</dbReference>
<dbReference type="InterPro" id="IPR016729">
    <property type="entry name" value="FADD"/>
</dbReference>
<sequence length="475" mass="52685">MAEEQKNPVDVSGAGDMANGDVVDNPGYLNNKFLLRLAQRIGKDFRQLGIFLEFETHTLEAIRSDNTAVVDCAFDVLKTWKYACKQPDSVTAYETLCDALSELRRNDLVEYVTLGYLNNKFLLRLAQRIGKDFRQLGIFLEFETHTLEAIRSDNTAVVDCAFDVLKTWKYACKQPDSVTAYETLCDALSELRRNDLVEYVTLEAWKKTVQQPGPTGQATDADVVSCSLQASKQETSSQQKEDTDDTELIAARIKILKAAGQPEKGGDDLRRWALNVSTCCETNHQDIQPVERGQCLVDVEDTMSSLLNVAEKGGDDLRRWALNVMHLLRKHNQPDMWTHVAGLIVKNGTLDVSEVITIANIPDLAFLLVSGVACDVTRLDVGGGRRNPSEMWGDIADVTRLCSGVATMTGLRELILFNCQLADDGFGVISDTIRTHCPELTWLNCGRNKGLTSASKNDVRTTLTQLRGLKIGLVC</sequence>
<dbReference type="PROSITE" id="PS50017">
    <property type="entry name" value="DEATH_DOMAIN"/>
    <property type="match status" value="2"/>
</dbReference>
<organism evidence="2 3">
    <name type="scientific">Ridgeia piscesae</name>
    <name type="common">Tubeworm</name>
    <dbReference type="NCBI Taxonomy" id="27915"/>
    <lineage>
        <taxon>Eukaryota</taxon>
        <taxon>Metazoa</taxon>
        <taxon>Spiralia</taxon>
        <taxon>Lophotrochozoa</taxon>
        <taxon>Annelida</taxon>
        <taxon>Polychaeta</taxon>
        <taxon>Sedentaria</taxon>
        <taxon>Canalipalpata</taxon>
        <taxon>Sabellida</taxon>
        <taxon>Siboglinidae</taxon>
        <taxon>Ridgeia</taxon>
    </lineage>
</organism>
<reference evidence="2" key="1">
    <citation type="journal article" date="2023" name="Mol. Biol. Evol.">
        <title>Third-Generation Sequencing Reveals the Adaptive Role of the Epigenome in Three Deep-Sea Polychaetes.</title>
        <authorList>
            <person name="Perez M."/>
            <person name="Aroh O."/>
            <person name="Sun Y."/>
            <person name="Lan Y."/>
            <person name="Juniper S.K."/>
            <person name="Young C.R."/>
            <person name="Angers B."/>
            <person name="Qian P.Y."/>
        </authorList>
    </citation>
    <scope>NUCLEOTIDE SEQUENCE</scope>
    <source>
        <strain evidence="2">R07B-5</strain>
    </source>
</reference>
<evidence type="ECO:0000313" key="2">
    <source>
        <dbReference type="EMBL" id="KAK2181795.1"/>
    </source>
</evidence>
<dbReference type="CDD" id="cd01670">
    <property type="entry name" value="Death"/>
    <property type="match status" value="2"/>
</dbReference>
<accession>A0AAD9NTH6</accession>
<dbReference type="SUPFAM" id="SSF52047">
    <property type="entry name" value="RNI-like"/>
    <property type="match status" value="1"/>
</dbReference>